<sequence>MFFDTRSNLSILYLCSYTRIYLLYKLTLSSIKYDNNWTINTNTYHTRQHGQTVVKRVTQRRFYCLGEKLYNKIPTELKNLKHLPLLLKMKTKEFVKNNKFDTKKLLSLN</sequence>
<dbReference type="EMBL" id="HBUF01265972">
    <property type="protein sequence ID" value="CAG6684124.1"/>
    <property type="molecule type" value="Transcribed_RNA"/>
</dbReference>
<protein>
    <submittedName>
        <fullName evidence="1">Uncharacterized protein</fullName>
    </submittedName>
</protein>
<name>A0A8D8X6Z3_9HEMI</name>
<reference evidence="1" key="1">
    <citation type="submission" date="2021-05" db="EMBL/GenBank/DDBJ databases">
        <authorList>
            <person name="Alioto T."/>
            <person name="Alioto T."/>
            <person name="Gomez Garrido J."/>
        </authorList>
    </citation>
    <scope>NUCLEOTIDE SEQUENCE</scope>
</reference>
<proteinExistence type="predicted"/>
<organism evidence="1">
    <name type="scientific">Cacopsylla melanoneura</name>
    <dbReference type="NCBI Taxonomy" id="428564"/>
    <lineage>
        <taxon>Eukaryota</taxon>
        <taxon>Metazoa</taxon>
        <taxon>Ecdysozoa</taxon>
        <taxon>Arthropoda</taxon>
        <taxon>Hexapoda</taxon>
        <taxon>Insecta</taxon>
        <taxon>Pterygota</taxon>
        <taxon>Neoptera</taxon>
        <taxon>Paraneoptera</taxon>
        <taxon>Hemiptera</taxon>
        <taxon>Sternorrhyncha</taxon>
        <taxon>Psylloidea</taxon>
        <taxon>Psyllidae</taxon>
        <taxon>Psyllinae</taxon>
        <taxon>Cacopsylla</taxon>
    </lineage>
</organism>
<dbReference type="AlphaFoldDB" id="A0A8D8X6Z3"/>
<evidence type="ECO:0000313" key="1">
    <source>
        <dbReference type="EMBL" id="CAG6684124.1"/>
    </source>
</evidence>
<accession>A0A8D8X6Z3</accession>